<evidence type="ECO:0000313" key="2">
    <source>
        <dbReference type="EnsemblPlants" id="Solyc04g015660.2.1"/>
    </source>
</evidence>
<sequence>MVERWRPETHCFHLPFGEVSITLQDVQVLFGLRIDGDVVLVILWGILFPNTSGNLISLQHLAFLDPIYNVGKYSWGSAVHFVEHLSIMWLIFADLFLSLRPLWMTCVPMFCLDIVEVHTPDRVMRQFGHSQHVSVSPSWGTNHHVHDQRRRLGPEVLEMMDKYFRDWGNRYQSLAFEVNDGTSGAGYRLWYMRHGRLLIVWHVRHHEFIHMSFDPYSRPTRDVEGIERISYESTIDVGDYIPDIAQVLSIVTPKILLFIKLKILLKDCLMIRLSRIHITGPSSTVEESPTTIIEDIVPTVNEDPDVTQIHTTGPSSTVEESPTMIIEDVVPTVNEDPDVTHMLLSSCQWMICRKHP</sequence>
<reference evidence="2" key="1">
    <citation type="journal article" date="2012" name="Nature">
        <title>The tomato genome sequence provides insights into fleshy fruit evolution.</title>
        <authorList>
            <consortium name="Tomato Genome Consortium"/>
        </authorList>
    </citation>
    <scope>NUCLEOTIDE SEQUENCE [LARGE SCALE GENOMIC DNA]</scope>
    <source>
        <strain evidence="2">cv. Heinz 1706</strain>
    </source>
</reference>
<dbReference type="Gramene" id="Solyc04g015660.2.1">
    <property type="protein sequence ID" value="Solyc04g015660.2.1"/>
    <property type="gene ID" value="Solyc04g015660.2"/>
</dbReference>
<dbReference type="InterPro" id="IPR019557">
    <property type="entry name" value="AminoTfrase-like_pln_mobile"/>
</dbReference>
<name>A0A3Q7G1V4_SOLLC</name>
<organism evidence="2">
    <name type="scientific">Solanum lycopersicum</name>
    <name type="common">Tomato</name>
    <name type="synonym">Lycopersicon esculentum</name>
    <dbReference type="NCBI Taxonomy" id="4081"/>
    <lineage>
        <taxon>Eukaryota</taxon>
        <taxon>Viridiplantae</taxon>
        <taxon>Streptophyta</taxon>
        <taxon>Embryophyta</taxon>
        <taxon>Tracheophyta</taxon>
        <taxon>Spermatophyta</taxon>
        <taxon>Magnoliopsida</taxon>
        <taxon>eudicotyledons</taxon>
        <taxon>Gunneridae</taxon>
        <taxon>Pentapetalae</taxon>
        <taxon>asterids</taxon>
        <taxon>lamiids</taxon>
        <taxon>Solanales</taxon>
        <taxon>Solanaceae</taxon>
        <taxon>Solanoideae</taxon>
        <taxon>Solaneae</taxon>
        <taxon>Solanum</taxon>
        <taxon>Solanum subgen. Lycopersicon</taxon>
    </lineage>
</organism>
<evidence type="ECO:0000259" key="1">
    <source>
        <dbReference type="Pfam" id="PF10536"/>
    </source>
</evidence>
<dbReference type="InterPro" id="IPR044824">
    <property type="entry name" value="MAIN-like"/>
</dbReference>
<feature type="domain" description="Aminotransferase-like plant mobile" evidence="1">
    <location>
        <begin position="102"/>
        <end position="191"/>
    </location>
</feature>
<dbReference type="Pfam" id="PF10536">
    <property type="entry name" value="PMD"/>
    <property type="match status" value="2"/>
</dbReference>
<dbReference type="AlphaFoldDB" id="A0A3Q7G1V4"/>
<keyword evidence="3" id="KW-1185">Reference proteome</keyword>
<dbReference type="PANTHER" id="PTHR46033:SF60">
    <property type="entry name" value="AMINOTRANSFERASE-LIKE PLANT MOBILE DOMAIN-CONTAINING PROTEIN"/>
    <property type="match status" value="1"/>
</dbReference>
<proteinExistence type="predicted"/>
<dbReference type="GO" id="GO:0010073">
    <property type="term" value="P:meristem maintenance"/>
    <property type="evidence" value="ECO:0007669"/>
    <property type="project" value="InterPro"/>
</dbReference>
<evidence type="ECO:0000313" key="3">
    <source>
        <dbReference type="Proteomes" id="UP000004994"/>
    </source>
</evidence>
<dbReference type="PANTHER" id="PTHR46033">
    <property type="entry name" value="PROTEIN MAIN-LIKE 2"/>
    <property type="match status" value="1"/>
</dbReference>
<dbReference type="InParanoid" id="A0A3Q7G1V4"/>
<feature type="domain" description="Aminotransferase-like plant mobile" evidence="1">
    <location>
        <begin position="1"/>
        <end position="40"/>
    </location>
</feature>
<accession>A0A3Q7G1V4</accession>
<dbReference type="Proteomes" id="UP000004994">
    <property type="component" value="Chromosome 4"/>
</dbReference>
<reference evidence="2" key="2">
    <citation type="submission" date="2019-01" db="UniProtKB">
        <authorList>
            <consortium name="EnsemblPlants"/>
        </authorList>
    </citation>
    <scope>IDENTIFICATION</scope>
    <source>
        <strain evidence="2">cv. Heinz 1706</strain>
    </source>
</reference>
<protein>
    <recommendedName>
        <fullName evidence="1">Aminotransferase-like plant mobile domain-containing protein</fullName>
    </recommendedName>
</protein>
<dbReference type="EnsemblPlants" id="Solyc04g015660.2.1">
    <property type="protein sequence ID" value="Solyc04g015660.2.1"/>
    <property type="gene ID" value="Solyc04g015660.2"/>
</dbReference>